<proteinExistence type="predicted"/>
<name>A0A7R9ISW7_9NEOP</name>
<accession>A0A7R9ISW7</accession>
<reference evidence="1" key="1">
    <citation type="submission" date="2020-11" db="EMBL/GenBank/DDBJ databases">
        <authorList>
            <person name="Tran Van P."/>
        </authorList>
    </citation>
    <scope>NUCLEOTIDE SEQUENCE</scope>
</reference>
<protein>
    <submittedName>
        <fullName evidence="1">Uncharacterized protein</fullName>
    </submittedName>
</protein>
<sequence>MTYNEASTIVKGNGNKNNNKETIQFLSSVETQRKTSNCDLTSELCGIRMKSISTKSIWRHCNLKTSLYSHMLAVVVLFLNVSTFQCCQLYDLDTTFDIISPRVHVLSLETRLGNTGSHSLRLLIQQFVFDHFEGDVSSSGKSKGESTDEGVSIESSSLETLLMRCRFVFGVLPLVDLLTPEVEG</sequence>
<organism evidence="1">
    <name type="scientific">Timema tahoe</name>
    <dbReference type="NCBI Taxonomy" id="61484"/>
    <lineage>
        <taxon>Eukaryota</taxon>
        <taxon>Metazoa</taxon>
        <taxon>Ecdysozoa</taxon>
        <taxon>Arthropoda</taxon>
        <taxon>Hexapoda</taxon>
        <taxon>Insecta</taxon>
        <taxon>Pterygota</taxon>
        <taxon>Neoptera</taxon>
        <taxon>Polyneoptera</taxon>
        <taxon>Phasmatodea</taxon>
        <taxon>Timematodea</taxon>
        <taxon>Timematoidea</taxon>
        <taxon>Timematidae</taxon>
        <taxon>Timema</taxon>
    </lineage>
</organism>
<dbReference type="AlphaFoldDB" id="A0A7R9ISW7"/>
<gene>
    <name evidence="1" type="ORF">TTEB3V08_LOCUS11786</name>
</gene>
<dbReference type="EMBL" id="OE009696">
    <property type="protein sequence ID" value="CAD7463907.1"/>
    <property type="molecule type" value="Genomic_DNA"/>
</dbReference>
<evidence type="ECO:0000313" key="1">
    <source>
        <dbReference type="EMBL" id="CAD7463907.1"/>
    </source>
</evidence>